<comment type="caution">
    <text evidence="1">The sequence shown here is derived from an EMBL/GenBank/DDBJ whole genome shotgun (WGS) entry which is preliminary data.</text>
</comment>
<accession>A0AAV4QR48</accession>
<evidence type="ECO:0000313" key="1">
    <source>
        <dbReference type="EMBL" id="GIY10571.1"/>
    </source>
</evidence>
<proteinExistence type="predicted"/>
<gene>
    <name evidence="1" type="ORF">CEXT_586051</name>
</gene>
<protein>
    <submittedName>
        <fullName evidence="1">Uncharacterized protein</fullName>
    </submittedName>
</protein>
<keyword evidence="2" id="KW-1185">Reference proteome</keyword>
<sequence>MSKEYYSFSRDNVLEDGIDIDLTYSIYLPCRLYTSSTFYNFIVKGDLSIHCYCCISPTEQNRTNQNEKRKYAFKVSHYFQALPTITNAFLGNSFSFSSKKCLSPLPLEHILQLRKKKKMSTKIMMMVLHWCNLTKWLHLISSPY</sequence>
<dbReference type="Proteomes" id="UP001054945">
    <property type="component" value="Unassembled WGS sequence"/>
</dbReference>
<reference evidence="1 2" key="1">
    <citation type="submission" date="2021-06" db="EMBL/GenBank/DDBJ databases">
        <title>Caerostris extrusa draft genome.</title>
        <authorList>
            <person name="Kono N."/>
            <person name="Arakawa K."/>
        </authorList>
    </citation>
    <scope>NUCLEOTIDE SEQUENCE [LARGE SCALE GENOMIC DNA]</scope>
</reference>
<dbReference type="AlphaFoldDB" id="A0AAV4QR48"/>
<name>A0AAV4QR48_CAEEX</name>
<evidence type="ECO:0000313" key="2">
    <source>
        <dbReference type="Proteomes" id="UP001054945"/>
    </source>
</evidence>
<organism evidence="1 2">
    <name type="scientific">Caerostris extrusa</name>
    <name type="common">Bark spider</name>
    <name type="synonym">Caerostris bankana</name>
    <dbReference type="NCBI Taxonomy" id="172846"/>
    <lineage>
        <taxon>Eukaryota</taxon>
        <taxon>Metazoa</taxon>
        <taxon>Ecdysozoa</taxon>
        <taxon>Arthropoda</taxon>
        <taxon>Chelicerata</taxon>
        <taxon>Arachnida</taxon>
        <taxon>Araneae</taxon>
        <taxon>Araneomorphae</taxon>
        <taxon>Entelegynae</taxon>
        <taxon>Araneoidea</taxon>
        <taxon>Araneidae</taxon>
        <taxon>Caerostris</taxon>
    </lineage>
</organism>
<dbReference type="EMBL" id="BPLR01006542">
    <property type="protein sequence ID" value="GIY10571.1"/>
    <property type="molecule type" value="Genomic_DNA"/>
</dbReference>